<dbReference type="AlphaFoldDB" id="A0A1F5PLU3"/>
<evidence type="ECO:0000313" key="2">
    <source>
        <dbReference type="Proteomes" id="UP000177682"/>
    </source>
</evidence>
<evidence type="ECO:0000313" key="1">
    <source>
        <dbReference type="EMBL" id="OGE90774.1"/>
    </source>
</evidence>
<dbReference type="EMBL" id="MFEY01000004">
    <property type="protein sequence ID" value="OGE90774.1"/>
    <property type="molecule type" value="Genomic_DNA"/>
</dbReference>
<gene>
    <name evidence="1" type="ORF">A3E29_01465</name>
</gene>
<reference evidence="1 2" key="1">
    <citation type="journal article" date="2016" name="Nat. Commun.">
        <title>Thousands of microbial genomes shed light on interconnected biogeochemical processes in an aquifer system.</title>
        <authorList>
            <person name="Anantharaman K."/>
            <person name="Brown C.T."/>
            <person name="Hug L.A."/>
            <person name="Sharon I."/>
            <person name="Castelle C.J."/>
            <person name="Probst A.J."/>
            <person name="Thomas B.C."/>
            <person name="Singh A."/>
            <person name="Wilkins M.J."/>
            <person name="Karaoz U."/>
            <person name="Brodie E.L."/>
            <person name="Williams K.H."/>
            <person name="Hubbard S.S."/>
            <person name="Banfield J.F."/>
        </authorList>
    </citation>
    <scope>NUCLEOTIDE SEQUENCE [LARGE SCALE GENOMIC DNA]</scope>
</reference>
<comment type="caution">
    <text evidence="1">The sequence shown here is derived from an EMBL/GenBank/DDBJ whole genome shotgun (WGS) entry which is preliminary data.</text>
</comment>
<organism evidence="1 2">
    <name type="scientific">Candidatus Doudnabacteria bacterium RIFCSPHIGHO2_12_FULL_48_16</name>
    <dbReference type="NCBI Taxonomy" id="1817838"/>
    <lineage>
        <taxon>Bacteria</taxon>
        <taxon>Candidatus Doudnaibacteriota</taxon>
    </lineage>
</organism>
<dbReference type="Proteomes" id="UP000177682">
    <property type="component" value="Unassembled WGS sequence"/>
</dbReference>
<protein>
    <submittedName>
        <fullName evidence="1">Uncharacterized protein</fullName>
    </submittedName>
</protein>
<sequence length="103" mass="11378">MLRLVTHNGRPRAEGGLMVGYLFERANGTRSAWPPTLAAAIFPPPRVDPKRRNSELPRRTAFMDNRQIRCEGPGCGQINGGPSKSVPFGDFSCRECGQPMYVC</sequence>
<proteinExistence type="predicted"/>
<accession>A0A1F5PLU3</accession>
<name>A0A1F5PLU3_9BACT</name>